<reference evidence="12" key="1">
    <citation type="submission" date="2022-11" db="UniProtKB">
        <authorList>
            <consortium name="WormBaseParasite"/>
        </authorList>
    </citation>
    <scope>IDENTIFICATION</scope>
</reference>
<dbReference type="SUPFAM" id="SSF51445">
    <property type="entry name" value="(Trans)glycosidases"/>
    <property type="match status" value="1"/>
</dbReference>
<evidence type="ECO:0000256" key="9">
    <source>
        <dbReference type="SAM" id="SignalP"/>
    </source>
</evidence>
<evidence type="ECO:0000256" key="7">
    <source>
        <dbReference type="PROSITE-ProRule" id="PRU00779"/>
    </source>
</evidence>
<keyword evidence="11" id="KW-1185">Reference proteome</keyword>
<name>A0A914V486_9BILA</name>
<dbReference type="CDD" id="cd00111">
    <property type="entry name" value="Trefoil"/>
    <property type="match status" value="1"/>
</dbReference>
<dbReference type="Gene3D" id="4.10.110.10">
    <property type="entry name" value="Spasmolytic Protein, domain 1"/>
    <property type="match status" value="1"/>
</dbReference>
<dbReference type="SUPFAM" id="SSF74650">
    <property type="entry name" value="Galactose mutarotase-like"/>
    <property type="match status" value="1"/>
</dbReference>
<dbReference type="Gene3D" id="3.20.20.80">
    <property type="entry name" value="Glycosidases"/>
    <property type="match status" value="1"/>
</dbReference>
<dbReference type="Proteomes" id="UP000887566">
    <property type="component" value="Unplaced"/>
</dbReference>
<dbReference type="GO" id="GO:0004558">
    <property type="term" value="F:alpha-1,4-glucosidase activity"/>
    <property type="evidence" value="ECO:0007669"/>
    <property type="project" value="TreeGrafter"/>
</dbReference>
<evidence type="ECO:0000256" key="5">
    <source>
        <dbReference type="ARBA" id="ARBA00023157"/>
    </source>
</evidence>
<dbReference type="WBParaSite" id="PSAMB.scaffold149size72264.g2647.t1">
    <property type="protein sequence ID" value="PSAMB.scaffold149size72264.g2647.t1"/>
    <property type="gene ID" value="PSAMB.scaffold149size72264.g2647"/>
</dbReference>
<dbReference type="InterPro" id="IPR044913">
    <property type="entry name" value="P_trefoil_dom_sf"/>
</dbReference>
<dbReference type="PANTHER" id="PTHR22762">
    <property type="entry name" value="ALPHA-GLUCOSIDASE"/>
    <property type="match status" value="1"/>
</dbReference>
<keyword evidence="3 8" id="KW-0378">Hydrolase</keyword>
<dbReference type="SMART" id="SM00018">
    <property type="entry name" value="PD"/>
    <property type="match status" value="1"/>
</dbReference>
<dbReference type="GO" id="GO:0005975">
    <property type="term" value="P:carbohydrate metabolic process"/>
    <property type="evidence" value="ECO:0007669"/>
    <property type="project" value="InterPro"/>
</dbReference>
<feature type="chain" id="PRO_5037709832" evidence="9">
    <location>
        <begin position="19"/>
        <end position="939"/>
    </location>
</feature>
<evidence type="ECO:0000256" key="2">
    <source>
        <dbReference type="ARBA" id="ARBA00007806"/>
    </source>
</evidence>
<keyword evidence="9" id="KW-0732">Signal</keyword>
<protein>
    <submittedName>
        <fullName evidence="12">P-type domain-containing protein</fullName>
    </submittedName>
</protein>
<dbReference type="PROSITE" id="PS00129">
    <property type="entry name" value="GLYCOSYL_HYDROL_F31_1"/>
    <property type="match status" value="1"/>
</dbReference>
<dbReference type="CDD" id="cd14752">
    <property type="entry name" value="GH31_N"/>
    <property type="match status" value="1"/>
</dbReference>
<dbReference type="InterPro" id="IPR011013">
    <property type="entry name" value="Gal_mutarotase_sf_dom"/>
</dbReference>
<keyword evidence="5" id="KW-1015">Disulfide bond</keyword>
<dbReference type="InterPro" id="IPR000322">
    <property type="entry name" value="Glyco_hydro_31_TIM"/>
</dbReference>
<sequence length="939" mass="104392">MLLLTCLVAVLLTSESRGQAVDKTLRIDCFPEPGSSQQGCISRGCIYDTNFDQSHPTVPLCYYPSGTGYSLSSSGLANPYILNKKSDSVKNPYGADISPISVYHSNIGATLNVKIGVQGRYEPPVQFPRNPSTSSDSLRFSVSDDGNLFSFQVKRASTGTNLWDTSIGGLLFADKYIQIATHLPTDAVYGFGEAIHQSIKHDFTQYTTWAMFARDEPPDSAGQDTKNLYGVHPFYVCLEQDGNAHGVLILNSNAQEITTGMGPHLIYRTIGGNVDLYFFPGPKPEDVINQYLALIGTPALPAYWALGFQLCRYGYHNLGEMQAAVTRTQQAGIPLDVAYADIDYMDRYKDFTTGSAWSGFPQYADQLHQAGMRIILIFDPAIQADYDSFQRGISSGARFIEWARQDQVPSAINGQYPYVQGTKIMLGVVWPDKHVGFPDFLETSGNTNKWWADEFTRYHSQMGFDGIWIDMNEPSNFGTNQDHPWYYDDDDHPNIPPLFCPLTGPDSVLEVPPYQTQAVYHYGNSQLSSNTLCMSAKMGGGNYNFYDAKCLYGWSEARATRQALSQATGKRGAIISRSTFPSSGRWAGHWLGDNTARWEDLKTSVIGAMEFNLFGIPYVGSDICGFISSPTMELCLRWQQMGAFHPFSRNHNTLGTPPQDPAMWPEVAAAAKKALLMRYNYLPYLYSLHFEASLNGHTVLRPLFFEFPQDSNTHTISFQFLWGSAFMITPVLDQGATTVRGYFPNDVWYSIYDYGYATVQSPGFASLQAPITSMIPVHVRGGYILPRQGPATTTVAARQNPFELLVAIKGQPGQAQGQMYWDDGDTIADNVASLSYYKWVFQYSETSTTAQITLQRTHTANGLSIPTLDIIEMFGYNYYPDYTSFTLDGKALSINTQTSSYSAFTKRLMISTANLINLSAVNSNTPSVLTWRHGTQLLD</sequence>
<evidence type="ECO:0000256" key="6">
    <source>
        <dbReference type="ARBA" id="ARBA00023295"/>
    </source>
</evidence>
<evidence type="ECO:0000256" key="8">
    <source>
        <dbReference type="RuleBase" id="RU361185"/>
    </source>
</evidence>
<dbReference type="FunFam" id="2.60.40.1180:FF:000023">
    <property type="entry name" value="neutral alpha-glucosidase AB isoform X2"/>
    <property type="match status" value="1"/>
</dbReference>
<feature type="domain" description="P-type" evidence="10">
    <location>
        <begin position="14"/>
        <end position="65"/>
    </location>
</feature>
<evidence type="ECO:0000256" key="4">
    <source>
        <dbReference type="ARBA" id="ARBA00023136"/>
    </source>
</evidence>
<dbReference type="PANTHER" id="PTHR22762:SF94">
    <property type="entry name" value="P-TYPE DOMAIN-CONTAINING PROTEIN"/>
    <property type="match status" value="1"/>
</dbReference>
<comment type="similarity">
    <text evidence="2 8">Belongs to the glycosyl hydrolase 31 family.</text>
</comment>
<dbReference type="GO" id="GO:0030246">
    <property type="term" value="F:carbohydrate binding"/>
    <property type="evidence" value="ECO:0007669"/>
    <property type="project" value="InterPro"/>
</dbReference>
<dbReference type="InterPro" id="IPR030458">
    <property type="entry name" value="Glyco_hydro_31_AS"/>
</dbReference>
<dbReference type="Gene3D" id="2.60.40.1180">
    <property type="entry name" value="Golgi alpha-mannosidase II"/>
    <property type="match status" value="2"/>
</dbReference>
<organism evidence="11 12">
    <name type="scientific">Plectus sambesii</name>
    <dbReference type="NCBI Taxonomy" id="2011161"/>
    <lineage>
        <taxon>Eukaryota</taxon>
        <taxon>Metazoa</taxon>
        <taxon>Ecdysozoa</taxon>
        <taxon>Nematoda</taxon>
        <taxon>Chromadorea</taxon>
        <taxon>Plectida</taxon>
        <taxon>Plectina</taxon>
        <taxon>Plectoidea</taxon>
        <taxon>Plectidae</taxon>
        <taxon>Plectus</taxon>
    </lineage>
</organism>
<keyword evidence="6 8" id="KW-0326">Glycosidase</keyword>
<evidence type="ECO:0000256" key="1">
    <source>
        <dbReference type="ARBA" id="ARBA00004370"/>
    </source>
</evidence>
<evidence type="ECO:0000256" key="3">
    <source>
        <dbReference type="ARBA" id="ARBA00022801"/>
    </source>
</evidence>
<evidence type="ECO:0000313" key="11">
    <source>
        <dbReference type="Proteomes" id="UP000887566"/>
    </source>
</evidence>
<feature type="signal peptide" evidence="9">
    <location>
        <begin position="1"/>
        <end position="18"/>
    </location>
</feature>
<evidence type="ECO:0000259" key="10">
    <source>
        <dbReference type="PROSITE" id="PS51448"/>
    </source>
</evidence>
<dbReference type="InterPro" id="IPR000519">
    <property type="entry name" value="P_trefoil_dom"/>
</dbReference>
<dbReference type="AlphaFoldDB" id="A0A914V486"/>
<proteinExistence type="inferred from homology"/>
<dbReference type="GO" id="GO:0016020">
    <property type="term" value="C:membrane"/>
    <property type="evidence" value="ECO:0007669"/>
    <property type="project" value="UniProtKB-SubCell"/>
</dbReference>
<dbReference type="Gene3D" id="2.60.40.1760">
    <property type="entry name" value="glycosyl hydrolase (family 31)"/>
    <property type="match status" value="1"/>
</dbReference>
<dbReference type="PROSITE" id="PS51448">
    <property type="entry name" value="P_TREFOIL_2"/>
    <property type="match status" value="1"/>
</dbReference>
<dbReference type="CDD" id="cd06602">
    <property type="entry name" value="GH31_MGAM_SI_GAA"/>
    <property type="match status" value="1"/>
</dbReference>
<evidence type="ECO:0000313" key="12">
    <source>
        <dbReference type="WBParaSite" id="PSAMB.scaffold149size72264.g2647.t1"/>
    </source>
</evidence>
<keyword evidence="4" id="KW-0472">Membrane</keyword>
<dbReference type="Pfam" id="PF21365">
    <property type="entry name" value="Glyco_hydro_31_3rd"/>
    <property type="match status" value="1"/>
</dbReference>
<dbReference type="Pfam" id="PF01055">
    <property type="entry name" value="Glyco_hydro_31_2nd"/>
    <property type="match status" value="1"/>
</dbReference>
<dbReference type="Pfam" id="PF00088">
    <property type="entry name" value="Trefoil"/>
    <property type="match status" value="1"/>
</dbReference>
<comment type="caution">
    <text evidence="7">Lacks conserved residue(s) required for the propagation of feature annotation.</text>
</comment>
<comment type="subcellular location">
    <subcellularLocation>
        <location evidence="1">Membrane</location>
    </subcellularLocation>
</comment>
<dbReference type="InterPro" id="IPR013780">
    <property type="entry name" value="Glyco_hydro_b"/>
</dbReference>
<dbReference type="SUPFAM" id="SSF57492">
    <property type="entry name" value="Trefoil"/>
    <property type="match status" value="1"/>
</dbReference>
<dbReference type="InterPro" id="IPR017853">
    <property type="entry name" value="GH"/>
</dbReference>
<accession>A0A914V486</accession>
<dbReference type="InterPro" id="IPR048395">
    <property type="entry name" value="Glyco_hydro_31_C"/>
</dbReference>
<dbReference type="SUPFAM" id="SSF51011">
    <property type="entry name" value="Glycosyl hydrolase domain"/>
    <property type="match status" value="1"/>
</dbReference>